<dbReference type="OrthoDB" id="1107504at2759"/>
<keyword evidence="3" id="KW-0804">Transcription</keyword>
<evidence type="ECO:0000256" key="3">
    <source>
        <dbReference type="ARBA" id="ARBA00023163"/>
    </source>
</evidence>
<dbReference type="InterPro" id="IPR003441">
    <property type="entry name" value="NAC-dom"/>
</dbReference>
<evidence type="ECO:0000313" key="8">
    <source>
        <dbReference type="Proteomes" id="UP000008694"/>
    </source>
</evidence>
<accession>D7LVH1</accession>
<dbReference type="GO" id="GO:0003677">
    <property type="term" value="F:DNA binding"/>
    <property type="evidence" value="ECO:0007669"/>
    <property type="project" value="UniProtKB-KW"/>
</dbReference>
<dbReference type="GO" id="GO:0006355">
    <property type="term" value="P:regulation of DNA-templated transcription"/>
    <property type="evidence" value="ECO:0007669"/>
    <property type="project" value="InterPro"/>
</dbReference>
<dbReference type="Gene3D" id="2.170.150.80">
    <property type="entry name" value="NAC domain"/>
    <property type="match status" value="1"/>
</dbReference>
<feature type="domain" description="NAC" evidence="6">
    <location>
        <begin position="41"/>
        <end position="190"/>
    </location>
</feature>
<name>D7LVH1_ARALL</name>
<reference evidence="8" key="1">
    <citation type="journal article" date="2011" name="Nat. Genet.">
        <title>The Arabidopsis lyrata genome sequence and the basis of rapid genome size change.</title>
        <authorList>
            <person name="Hu T.T."/>
            <person name="Pattyn P."/>
            <person name="Bakker E.G."/>
            <person name="Cao J."/>
            <person name="Cheng J.-F."/>
            <person name="Clark R.M."/>
            <person name="Fahlgren N."/>
            <person name="Fawcett J.A."/>
            <person name="Grimwood J."/>
            <person name="Gundlach H."/>
            <person name="Haberer G."/>
            <person name="Hollister J.D."/>
            <person name="Ossowski S."/>
            <person name="Ottilar R.P."/>
            <person name="Salamov A.A."/>
            <person name="Schneeberger K."/>
            <person name="Spannagl M."/>
            <person name="Wang X."/>
            <person name="Yang L."/>
            <person name="Nasrallah M.E."/>
            <person name="Bergelson J."/>
            <person name="Carrington J.C."/>
            <person name="Gaut B.S."/>
            <person name="Schmutz J."/>
            <person name="Mayer K.F.X."/>
            <person name="Van de Peer Y."/>
            <person name="Grigoriev I.V."/>
            <person name="Nordborg M."/>
            <person name="Weigel D."/>
            <person name="Guo Y.-L."/>
        </authorList>
    </citation>
    <scope>NUCLEOTIDE SEQUENCE [LARGE SCALE GENOMIC DNA]</scope>
    <source>
        <strain evidence="8">cv. MN47</strain>
    </source>
</reference>
<dbReference type="SUPFAM" id="SSF101941">
    <property type="entry name" value="NAC domain"/>
    <property type="match status" value="1"/>
</dbReference>
<feature type="compositionally biased region" description="Basic residues" evidence="5">
    <location>
        <begin position="1"/>
        <end position="12"/>
    </location>
</feature>
<dbReference type="STRING" id="81972.D7LVH1"/>
<dbReference type="AlphaFoldDB" id="D7LVH1"/>
<dbReference type="Gramene" id="fgenesh2_kg.5__2087__AT3G56530.1">
    <property type="protein sequence ID" value="fgenesh2_kg.5__2087__AT3G56530.1"/>
    <property type="gene ID" value="fgenesh2_kg.5__2087__AT3G56530.1"/>
</dbReference>
<sequence length="301" mass="34756">MAIPQRNKRKARSSPEPPHNSDIPSSAADNFFSPSTNPFVFPPGYRFVPNDEELILHYLKPFSQGNKCSFLNVPINHVNIYESNPQQLSEKYEKGNDKEWFFISERTKIGEAGRNKKRVANGGYWNATVATKRIDAGNGIVGYKISLEYYVGKQPNGVKGDWLMHEYWFESSDDNNNEKVDHVLCKIYLTPTAAKKKKAEEEENEKLKKEEVVFKEEVKQLDLHQSDQSHPHDIVYQPQSFPYDLDHFSELISFEQQPVIPEDFEDFLADFIKPHPLDGDEESNNYGLFEGFFDTQGMIKH</sequence>
<dbReference type="PROSITE" id="PS51005">
    <property type="entry name" value="NAC"/>
    <property type="match status" value="1"/>
</dbReference>
<dbReference type="HOGENOM" id="CLU_925431_0_0_1"/>
<keyword evidence="8" id="KW-1185">Reference proteome</keyword>
<keyword evidence="1" id="KW-0805">Transcription regulation</keyword>
<dbReference type="Proteomes" id="UP000008694">
    <property type="component" value="Unassembled WGS sequence"/>
</dbReference>
<feature type="region of interest" description="Disordered" evidence="5">
    <location>
        <begin position="1"/>
        <end position="28"/>
    </location>
</feature>
<gene>
    <name evidence="7" type="ORF">ARALYDRAFT_486095</name>
</gene>
<evidence type="ECO:0000256" key="4">
    <source>
        <dbReference type="ARBA" id="ARBA00023242"/>
    </source>
</evidence>
<evidence type="ECO:0000256" key="2">
    <source>
        <dbReference type="ARBA" id="ARBA00023125"/>
    </source>
</evidence>
<evidence type="ECO:0000313" key="7">
    <source>
        <dbReference type="EMBL" id="EFH54352.1"/>
    </source>
</evidence>
<dbReference type="eggNOG" id="ENOG502RZK3">
    <property type="taxonomic scope" value="Eukaryota"/>
</dbReference>
<organism evidence="8">
    <name type="scientific">Arabidopsis lyrata subsp. lyrata</name>
    <name type="common">Lyre-leaved rock-cress</name>
    <dbReference type="NCBI Taxonomy" id="81972"/>
    <lineage>
        <taxon>Eukaryota</taxon>
        <taxon>Viridiplantae</taxon>
        <taxon>Streptophyta</taxon>
        <taxon>Embryophyta</taxon>
        <taxon>Tracheophyta</taxon>
        <taxon>Spermatophyta</taxon>
        <taxon>Magnoliopsida</taxon>
        <taxon>eudicotyledons</taxon>
        <taxon>Gunneridae</taxon>
        <taxon>Pentapetalae</taxon>
        <taxon>rosids</taxon>
        <taxon>malvids</taxon>
        <taxon>Brassicales</taxon>
        <taxon>Brassicaceae</taxon>
        <taxon>Camelineae</taxon>
        <taxon>Arabidopsis</taxon>
    </lineage>
</organism>
<keyword evidence="4" id="KW-0539">Nucleus</keyword>
<dbReference type="InterPro" id="IPR036093">
    <property type="entry name" value="NAC_dom_sf"/>
</dbReference>
<dbReference type="EMBL" id="GL348717">
    <property type="protein sequence ID" value="EFH54352.1"/>
    <property type="molecule type" value="Genomic_DNA"/>
</dbReference>
<dbReference type="PANTHER" id="PTHR31714:SF10">
    <property type="entry name" value="F-BOX ASSOCIATED UBIQUITINATION EFFECTOR FAMILY PROTEIN-RELATED"/>
    <property type="match status" value="1"/>
</dbReference>
<evidence type="ECO:0000259" key="6">
    <source>
        <dbReference type="PROSITE" id="PS51005"/>
    </source>
</evidence>
<proteinExistence type="predicted"/>
<protein>
    <recommendedName>
        <fullName evidence="6">NAC domain-containing protein</fullName>
    </recommendedName>
</protein>
<dbReference type="KEGG" id="aly:9312439"/>
<evidence type="ECO:0000256" key="5">
    <source>
        <dbReference type="SAM" id="MobiDB-lite"/>
    </source>
</evidence>
<dbReference type="PANTHER" id="PTHR31714">
    <property type="entry name" value="F-BOX ASSOCIATED UBIQUITINATION EFFECTOR FAMILY PROTEIN-RELATED"/>
    <property type="match status" value="1"/>
</dbReference>
<dbReference type="Pfam" id="PF02365">
    <property type="entry name" value="NAM"/>
    <property type="match status" value="1"/>
</dbReference>
<keyword evidence="2" id="KW-0238">DNA-binding</keyword>
<evidence type="ECO:0000256" key="1">
    <source>
        <dbReference type="ARBA" id="ARBA00023015"/>
    </source>
</evidence>